<dbReference type="EMBL" id="FTMN01000007">
    <property type="protein sequence ID" value="SIQ69637.1"/>
    <property type="molecule type" value="Genomic_DNA"/>
</dbReference>
<gene>
    <name evidence="2" type="ORF">SAMN05421647_107250</name>
</gene>
<dbReference type="STRING" id="49186.SAMN05421647_107250"/>
<reference evidence="2 3" key="1">
    <citation type="submission" date="2017-01" db="EMBL/GenBank/DDBJ databases">
        <authorList>
            <person name="Mah S.A."/>
            <person name="Swanson W.J."/>
            <person name="Moy G.W."/>
            <person name="Vacquier V.D."/>
        </authorList>
    </citation>
    <scope>NUCLEOTIDE SEQUENCE [LARGE SCALE GENOMIC DNA]</scope>
    <source>
        <strain evidence="2 3">DSM 7027</strain>
    </source>
</reference>
<sequence>MFEGVIRVVEYTALGLSVIGLAFRSTLYWLIPVVPGEPAGLGDVIELLIQFLLFGISFFLIVSSLILAVFKKTKPALKAFLIGFLSPFLYCVIHSYLPKLL</sequence>
<proteinExistence type="predicted"/>
<dbReference type="RefSeq" id="WP_076464195.1">
    <property type="nucleotide sequence ID" value="NZ_FTMN01000007.1"/>
</dbReference>
<evidence type="ECO:0000313" key="3">
    <source>
        <dbReference type="Proteomes" id="UP000186895"/>
    </source>
</evidence>
<organism evidence="2 3">
    <name type="scientific">Marinobacterium stanieri</name>
    <dbReference type="NCBI Taxonomy" id="49186"/>
    <lineage>
        <taxon>Bacteria</taxon>
        <taxon>Pseudomonadati</taxon>
        <taxon>Pseudomonadota</taxon>
        <taxon>Gammaproteobacteria</taxon>
        <taxon>Oceanospirillales</taxon>
        <taxon>Oceanospirillaceae</taxon>
        <taxon>Marinobacterium</taxon>
    </lineage>
</organism>
<keyword evidence="1" id="KW-0812">Transmembrane</keyword>
<protein>
    <submittedName>
        <fullName evidence="2">Uncharacterized protein</fullName>
    </submittedName>
</protein>
<keyword evidence="1" id="KW-0472">Membrane</keyword>
<dbReference type="AlphaFoldDB" id="A0A1N6UVL8"/>
<accession>A0A1N6UVL8</accession>
<feature type="transmembrane region" description="Helical" evidence="1">
    <location>
        <begin position="12"/>
        <end position="31"/>
    </location>
</feature>
<keyword evidence="1" id="KW-1133">Transmembrane helix</keyword>
<evidence type="ECO:0000256" key="1">
    <source>
        <dbReference type="SAM" id="Phobius"/>
    </source>
</evidence>
<dbReference type="Proteomes" id="UP000186895">
    <property type="component" value="Unassembled WGS sequence"/>
</dbReference>
<feature type="transmembrane region" description="Helical" evidence="1">
    <location>
        <begin position="51"/>
        <end position="70"/>
    </location>
</feature>
<keyword evidence="3" id="KW-1185">Reference proteome</keyword>
<evidence type="ECO:0000313" key="2">
    <source>
        <dbReference type="EMBL" id="SIQ69637.1"/>
    </source>
</evidence>
<feature type="transmembrane region" description="Helical" evidence="1">
    <location>
        <begin position="77"/>
        <end position="97"/>
    </location>
</feature>
<name>A0A1N6UVL8_9GAMM</name>